<dbReference type="SUPFAM" id="SSF48403">
    <property type="entry name" value="Ankyrin repeat"/>
    <property type="match status" value="1"/>
</dbReference>
<feature type="region of interest" description="Disordered" evidence="2">
    <location>
        <begin position="25"/>
        <end position="58"/>
    </location>
</feature>
<accession>A0ABP0K6R5</accession>
<comment type="caution">
    <text evidence="3">The sequence shown here is derived from an EMBL/GenBank/DDBJ whole genome shotgun (WGS) entry which is preliminary data.</text>
</comment>
<dbReference type="Pfam" id="PF00023">
    <property type="entry name" value="Ank"/>
    <property type="match status" value="1"/>
</dbReference>
<sequence length="129" mass="14102">MMRKLTRHQGQEDFMVLTTLHRSEALGPEGSHGPDVLVPKSKDVKSEEHGAQALQEADVQSGMKQILEMMKSHTEAAPGSKELRDHGWTPVHEAALFGRSSCLQCLLEHGAKKDIQSHAGLANREPSAS</sequence>
<gene>
    <name evidence="3" type="ORF">CCMP2556_LOCUS14854</name>
</gene>
<evidence type="ECO:0000313" key="3">
    <source>
        <dbReference type="EMBL" id="CAK9022482.1"/>
    </source>
</evidence>
<feature type="repeat" description="ANK" evidence="1">
    <location>
        <begin position="86"/>
        <end position="118"/>
    </location>
</feature>
<dbReference type="PROSITE" id="PS50088">
    <property type="entry name" value="ANK_REPEAT"/>
    <property type="match status" value="1"/>
</dbReference>
<organism evidence="3 4">
    <name type="scientific">Durusdinium trenchii</name>
    <dbReference type="NCBI Taxonomy" id="1381693"/>
    <lineage>
        <taxon>Eukaryota</taxon>
        <taxon>Sar</taxon>
        <taxon>Alveolata</taxon>
        <taxon>Dinophyceae</taxon>
        <taxon>Suessiales</taxon>
        <taxon>Symbiodiniaceae</taxon>
        <taxon>Durusdinium</taxon>
    </lineage>
</organism>
<protein>
    <submittedName>
        <fullName evidence="3">Uncharacterized protein</fullName>
    </submittedName>
</protein>
<evidence type="ECO:0000256" key="2">
    <source>
        <dbReference type="SAM" id="MobiDB-lite"/>
    </source>
</evidence>
<dbReference type="InterPro" id="IPR002110">
    <property type="entry name" value="Ankyrin_rpt"/>
</dbReference>
<reference evidence="3 4" key="1">
    <citation type="submission" date="2024-02" db="EMBL/GenBank/DDBJ databases">
        <authorList>
            <person name="Chen Y."/>
            <person name="Shah S."/>
            <person name="Dougan E. K."/>
            <person name="Thang M."/>
            <person name="Chan C."/>
        </authorList>
    </citation>
    <scope>NUCLEOTIDE SEQUENCE [LARGE SCALE GENOMIC DNA]</scope>
</reference>
<proteinExistence type="predicted"/>
<dbReference type="PROSITE" id="PS50297">
    <property type="entry name" value="ANK_REP_REGION"/>
    <property type="match status" value="1"/>
</dbReference>
<evidence type="ECO:0000256" key="1">
    <source>
        <dbReference type="PROSITE-ProRule" id="PRU00023"/>
    </source>
</evidence>
<dbReference type="SMART" id="SM00248">
    <property type="entry name" value="ANK"/>
    <property type="match status" value="1"/>
</dbReference>
<dbReference type="InterPro" id="IPR036770">
    <property type="entry name" value="Ankyrin_rpt-contain_sf"/>
</dbReference>
<dbReference type="EMBL" id="CAXAMN010007713">
    <property type="protein sequence ID" value="CAK9022482.1"/>
    <property type="molecule type" value="Genomic_DNA"/>
</dbReference>
<keyword evidence="4" id="KW-1185">Reference proteome</keyword>
<dbReference type="Gene3D" id="1.25.40.20">
    <property type="entry name" value="Ankyrin repeat-containing domain"/>
    <property type="match status" value="1"/>
</dbReference>
<name>A0ABP0K6R5_9DINO</name>
<feature type="compositionally biased region" description="Basic and acidic residues" evidence="2">
    <location>
        <begin position="40"/>
        <end position="50"/>
    </location>
</feature>
<dbReference type="Proteomes" id="UP001642484">
    <property type="component" value="Unassembled WGS sequence"/>
</dbReference>
<keyword evidence="1" id="KW-0040">ANK repeat</keyword>
<evidence type="ECO:0000313" key="4">
    <source>
        <dbReference type="Proteomes" id="UP001642484"/>
    </source>
</evidence>